<feature type="coiled-coil region" evidence="8">
    <location>
        <begin position="558"/>
        <end position="585"/>
    </location>
</feature>
<dbReference type="Gene3D" id="3.30.450.20">
    <property type="entry name" value="PAS domain"/>
    <property type="match status" value="1"/>
</dbReference>
<comment type="caution">
    <text evidence="11">The sequence shown here is derived from an EMBL/GenBank/DDBJ whole genome shotgun (WGS) entry which is preliminary data.</text>
</comment>
<feature type="coiled-coil region" evidence="8">
    <location>
        <begin position="29"/>
        <end position="56"/>
    </location>
</feature>
<dbReference type="PANTHER" id="PTHR32089:SF112">
    <property type="entry name" value="LYSOZYME-LIKE PROTEIN-RELATED"/>
    <property type="match status" value="1"/>
</dbReference>
<dbReference type="RefSeq" id="WP_268041369.1">
    <property type="nucleotide sequence ID" value="NZ_JAPQER010000005.1"/>
</dbReference>
<feature type="transmembrane region" description="Helical" evidence="9">
    <location>
        <begin position="207"/>
        <end position="228"/>
    </location>
</feature>
<keyword evidence="5 9" id="KW-0472">Membrane</keyword>
<dbReference type="Pfam" id="PF17200">
    <property type="entry name" value="sCache_2"/>
    <property type="match status" value="1"/>
</dbReference>
<keyword evidence="12" id="KW-1185">Reference proteome</keyword>
<evidence type="ECO:0000256" key="5">
    <source>
        <dbReference type="ARBA" id="ARBA00023136"/>
    </source>
</evidence>
<evidence type="ECO:0000256" key="3">
    <source>
        <dbReference type="ARBA" id="ARBA00022692"/>
    </source>
</evidence>
<dbReference type="SMART" id="SM00283">
    <property type="entry name" value="MA"/>
    <property type="match status" value="1"/>
</dbReference>
<name>A0ABT4D1C1_9CLOT</name>
<evidence type="ECO:0000256" key="8">
    <source>
        <dbReference type="SAM" id="Coils"/>
    </source>
</evidence>
<keyword evidence="8" id="KW-0175">Coiled coil</keyword>
<evidence type="ECO:0000256" key="2">
    <source>
        <dbReference type="ARBA" id="ARBA00022475"/>
    </source>
</evidence>
<accession>A0ABT4D1C1</accession>
<evidence type="ECO:0000313" key="12">
    <source>
        <dbReference type="Proteomes" id="UP001078443"/>
    </source>
</evidence>
<keyword evidence="4 9" id="KW-1133">Transmembrane helix</keyword>
<evidence type="ECO:0000313" key="11">
    <source>
        <dbReference type="EMBL" id="MCY6485044.1"/>
    </source>
</evidence>
<evidence type="ECO:0000256" key="6">
    <source>
        <dbReference type="ARBA" id="ARBA00023224"/>
    </source>
</evidence>
<sequence length="591" mass="66184">MKKISSKIIMLVIITCFVVGSGIGIFSIYNMKQNNLKNIQELESNLRNDYDETIKNEVQTMLSILQTCYHKYKNGEITLEQSKKLGANILRNARYSKEGYFWADTSKGVNVVLLGKDIEGKNRYNTQDKRGKYMIQDLINNGMKEEGDYTNYWFPKQGQIEPLPKRAYSLYFEPFDWVVGTGNYVDDIDKVVLGKKVVLEEQLHKNIFTISIFIIISMVLSIISALYFSKRISNPILIITKLIDNTSKLDLKYNKNFEVILSYKDETGIIGKSVMNLRSELRNIIANIDKNSNNIKEHSEKFASSVKETVQSIEAVTKTVEELAKGATEQAIDSQNGTEKLSSLADEIDIVNNNADLLKEYSNNTKSVNKQGIHDIKILSENIKENNKSILQIAQNINILSNKSSSIDEIVTTIQSIAEQTNLLALNAAIEAARAGEFGKGFAVVADEIRKLSEQTAHSTDEIKDMIEQIQSEINNAKINMDKGQTLLNEGNTSMVQAEKAFKIIDSSVENMIEQSDSLVLNINKVNEDKNSVINSIQGIAAISEESAAATEEVSASMEEQSSAMESISENAEQLEEVVNELNLVVQKFNI</sequence>
<evidence type="ECO:0000256" key="1">
    <source>
        <dbReference type="ARBA" id="ARBA00004651"/>
    </source>
</evidence>
<gene>
    <name evidence="11" type="ORF">OW763_11905</name>
</gene>
<keyword evidence="6 7" id="KW-0807">Transducer</keyword>
<dbReference type="EMBL" id="JAPQER010000005">
    <property type="protein sequence ID" value="MCY6485044.1"/>
    <property type="molecule type" value="Genomic_DNA"/>
</dbReference>
<dbReference type="Proteomes" id="UP001078443">
    <property type="component" value="Unassembled WGS sequence"/>
</dbReference>
<evidence type="ECO:0000256" key="4">
    <source>
        <dbReference type="ARBA" id="ARBA00022989"/>
    </source>
</evidence>
<protein>
    <submittedName>
        <fullName evidence="11">Methyl-accepting chemotaxis protein</fullName>
    </submittedName>
</protein>
<feature type="coiled-coil region" evidence="8">
    <location>
        <begin position="460"/>
        <end position="487"/>
    </location>
</feature>
<evidence type="ECO:0000256" key="9">
    <source>
        <dbReference type="SAM" id="Phobius"/>
    </source>
</evidence>
<dbReference type="SMART" id="SM01049">
    <property type="entry name" value="Cache_2"/>
    <property type="match status" value="1"/>
</dbReference>
<proteinExistence type="predicted"/>
<feature type="transmembrane region" description="Helical" evidence="9">
    <location>
        <begin position="9"/>
        <end position="29"/>
    </location>
</feature>
<evidence type="ECO:0000259" key="10">
    <source>
        <dbReference type="PROSITE" id="PS50111"/>
    </source>
</evidence>
<dbReference type="InterPro" id="IPR004089">
    <property type="entry name" value="MCPsignal_dom"/>
</dbReference>
<dbReference type="SUPFAM" id="SSF58104">
    <property type="entry name" value="Methyl-accepting chemotaxis protein (MCP) signaling domain"/>
    <property type="match status" value="1"/>
</dbReference>
<dbReference type="InterPro" id="IPR033480">
    <property type="entry name" value="sCache_2"/>
</dbReference>
<comment type="subcellular location">
    <subcellularLocation>
        <location evidence="1">Cell membrane</location>
        <topology evidence="1">Multi-pass membrane protein</topology>
    </subcellularLocation>
</comment>
<dbReference type="PANTHER" id="PTHR32089">
    <property type="entry name" value="METHYL-ACCEPTING CHEMOTAXIS PROTEIN MCPB"/>
    <property type="match status" value="1"/>
</dbReference>
<keyword evidence="2" id="KW-1003">Cell membrane</keyword>
<dbReference type="PROSITE" id="PS50111">
    <property type="entry name" value="CHEMOTAXIS_TRANSDUC_2"/>
    <property type="match status" value="1"/>
</dbReference>
<keyword evidence="3 9" id="KW-0812">Transmembrane</keyword>
<evidence type="ECO:0000256" key="7">
    <source>
        <dbReference type="PROSITE-ProRule" id="PRU00284"/>
    </source>
</evidence>
<feature type="domain" description="Methyl-accepting transducer" evidence="10">
    <location>
        <begin position="305"/>
        <end position="562"/>
    </location>
</feature>
<dbReference type="Pfam" id="PF00015">
    <property type="entry name" value="MCPsignal"/>
    <property type="match status" value="1"/>
</dbReference>
<reference evidence="11" key="1">
    <citation type="submission" date="2022-12" db="EMBL/GenBank/DDBJ databases">
        <authorList>
            <person name="Wang J."/>
        </authorList>
    </citation>
    <scope>NUCLEOTIDE SEQUENCE</scope>
    <source>
        <strain evidence="11">HY-45-18</strain>
    </source>
</reference>
<dbReference type="Gene3D" id="1.10.287.950">
    <property type="entry name" value="Methyl-accepting chemotaxis protein"/>
    <property type="match status" value="1"/>
</dbReference>
<organism evidence="11 12">
    <name type="scientific">Clostridium aestuarii</name>
    <dbReference type="NCBI Taxonomy" id="338193"/>
    <lineage>
        <taxon>Bacteria</taxon>
        <taxon>Bacillati</taxon>
        <taxon>Bacillota</taxon>
        <taxon>Clostridia</taxon>
        <taxon>Eubacteriales</taxon>
        <taxon>Clostridiaceae</taxon>
        <taxon>Clostridium</taxon>
    </lineage>
</organism>